<evidence type="ECO:0000256" key="2">
    <source>
        <dbReference type="SAM" id="Phobius"/>
    </source>
</evidence>
<keyword evidence="2" id="KW-0812">Transmembrane</keyword>
<feature type="transmembrane region" description="Helical" evidence="2">
    <location>
        <begin position="313"/>
        <end position="334"/>
    </location>
</feature>
<feature type="compositionally biased region" description="Low complexity" evidence="1">
    <location>
        <begin position="199"/>
        <end position="213"/>
    </location>
</feature>
<sequence length="340" mass="35506">MERGSRTGRPVAGPDDTAGWSFSPEQPRRPGGVDDTRPHGTPYADGGRRRGTGRGQQGHPANGRERTAETGQWSSYTDTGQWNRMTDTGSWAPPTDDPPYGSSADRHGRYRPARDDAESDRSRQARHHRDDEFWSGARLAEDDPRWVGTPATAPRSPAVSFPGTTQSPDALPDEPGAGPRTGVTIPEQSRGRRAATAGSPGRSTATRTATTRRPATRDDGLLDPDPGGAVASVLYTAAWYAVPLLFFFVWMLTLDNAAPVGCVADAAGGGCASPRTNAVGSLLDGAPRFGAALATSLGVAVLLRWASGTWRAVSVGLAAAVVGGGLSTVLLSAITGEPLG</sequence>
<dbReference type="Proteomes" id="UP000680866">
    <property type="component" value="Chromosome"/>
</dbReference>
<dbReference type="AlphaFoldDB" id="A0A810MZW6"/>
<accession>A0A810MZW6</accession>
<proteinExistence type="predicted"/>
<evidence type="ECO:0000313" key="3">
    <source>
        <dbReference type="EMBL" id="BCJ65509.1"/>
    </source>
</evidence>
<dbReference type="EMBL" id="AP023359">
    <property type="protein sequence ID" value="BCJ65509.1"/>
    <property type="molecule type" value="Genomic_DNA"/>
</dbReference>
<organism evidence="3 4">
    <name type="scientific">Polymorphospora rubra</name>
    <dbReference type="NCBI Taxonomy" id="338584"/>
    <lineage>
        <taxon>Bacteria</taxon>
        <taxon>Bacillati</taxon>
        <taxon>Actinomycetota</taxon>
        <taxon>Actinomycetes</taxon>
        <taxon>Micromonosporales</taxon>
        <taxon>Micromonosporaceae</taxon>
        <taxon>Polymorphospora</taxon>
    </lineage>
</organism>
<keyword evidence="2" id="KW-0472">Membrane</keyword>
<protein>
    <submittedName>
        <fullName evidence="3">Uncharacterized protein</fullName>
    </submittedName>
</protein>
<dbReference type="KEGG" id="pry:Prubr_25300"/>
<reference evidence="3" key="1">
    <citation type="submission" date="2020-08" db="EMBL/GenBank/DDBJ databases">
        <title>Whole genome shotgun sequence of Polymorphospora rubra NBRC 101157.</title>
        <authorList>
            <person name="Komaki H."/>
            <person name="Tamura T."/>
        </authorList>
    </citation>
    <scope>NUCLEOTIDE SEQUENCE</scope>
    <source>
        <strain evidence="3">NBRC 101157</strain>
    </source>
</reference>
<feature type="compositionally biased region" description="Polar residues" evidence="1">
    <location>
        <begin position="69"/>
        <end position="89"/>
    </location>
</feature>
<feature type="region of interest" description="Disordered" evidence="1">
    <location>
        <begin position="1"/>
        <end position="223"/>
    </location>
</feature>
<feature type="transmembrane region" description="Helical" evidence="2">
    <location>
        <begin position="227"/>
        <end position="250"/>
    </location>
</feature>
<feature type="compositionally biased region" description="Basic and acidic residues" evidence="1">
    <location>
        <begin position="26"/>
        <end position="38"/>
    </location>
</feature>
<gene>
    <name evidence="3" type="ORF">Prubr_25300</name>
</gene>
<evidence type="ECO:0000313" key="4">
    <source>
        <dbReference type="Proteomes" id="UP000680866"/>
    </source>
</evidence>
<evidence type="ECO:0000256" key="1">
    <source>
        <dbReference type="SAM" id="MobiDB-lite"/>
    </source>
</evidence>
<keyword evidence="2" id="KW-1133">Transmembrane helix</keyword>
<feature type="compositionally biased region" description="Basic and acidic residues" evidence="1">
    <location>
        <begin position="104"/>
        <end position="132"/>
    </location>
</feature>
<keyword evidence="4" id="KW-1185">Reference proteome</keyword>
<name>A0A810MZW6_9ACTN</name>
<feature type="transmembrane region" description="Helical" evidence="2">
    <location>
        <begin position="289"/>
        <end position="306"/>
    </location>
</feature>